<feature type="compositionally biased region" description="Basic and acidic residues" evidence="1">
    <location>
        <begin position="113"/>
        <end position="123"/>
    </location>
</feature>
<feature type="transmembrane region" description="Helical" evidence="2">
    <location>
        <begin position="16"/>
        <end position="36"/>
    </location>
</feature>
<evidence type="ECO:0000313" key="3">
    <source>
        <dbReference type="EMBL" id="CCC52768.1"/>
    </source>
</evidence>
<keyword evidence="2" id="KW-1133">Transmembrane helix</keyword>
<reference evidence="3" key="1">
    <citation type="journal article" date="2012" name="Proc. Natl. Acad. Sci. U.S.A.">
        <title>Antigenic diversity is generated by distinct evolutionary mechanisms in African trypanosome species.</title>
        <authorList>
            <person name="Jackson A.P."/>
            <person name="Berry A."/>
            <person name="Aslett M."/>
            <person name="Allison H.C."/>
            <person name="Burton P."/>
            <person name="Vavrova-Anderson J."/>
            <person name="Brown R."/>
            <person name="Browne H."/>
            <person name="Corton N."/>
            <person name="Hauser H."/>
            <person name="Gamble J."/>
            <person name="Gilderthorp R."/>
            <person name="Marcello L."/>
            <person name="McQuillan J."/>
            <person name="Otto T.D."/>
            <person name="Quail M.A."/>
            <person name="Sanders M.J."/>
            <person name="van Tonder A."/>
            <person name="Ginger M.L."/>
            <person name="Field M.C."/>
            <person name="Barry J.D."/>
            <person name="Hertz-Fowler C."/>
            <person name="Berriman M."/>
        </authorList>
    </citation>
    <scope>NUCLEOTIDE SEQUENCE</scope>
    <source>
        <strain evidence="3">Y486</strain>
    </source>
</reference>
<feature type="region of interest" description="Disordered" evidence="1">
    <location>
        <begin position="78"/>
        <end position="123"/>
    </location>
</feature>
<evidence type="ECO:0000256" key="1">
    <source>
        <dbReference type="SAM" id="MobiDB-lite"/>
    </source>
</evidence>
<protein>
    <submittedName>
        <fullName evidence="3">Uncharacterized protein</fullName>
    </submittedName>
</protein>
<dbReference type="AlphaFoldDB" id="G0UAD5"/>
<evidence type="ECO:0000256" key="2">
    <source>
        <dbReference type="SAM" id="Phobius"/>
    </source>
</evidence>
<sequence length="123" mass="14427">MISLSTHVSGTPTQPTFFFVLLCLSAALHCWPLFCLPYQLVHSTHRFCLADHLQKKKKKRKKKNIYGGWMTGIKSTRNLRIRRQADNKRSKKKKERKKEEIKSKTTKGVENNSDDKRHCRTDL</sequence>
<keyword evidence="2" id="KW-0812">Transmembrane</keyword>
<name>G0UAD5_TRYVY</name>
<organism evidence="3">
    <name type="scientific">Trypanosoma vivax (strain Y486)</name>
    <dbReference type="NCBI Taxonomy" id="1055687"/>
    <lineage>
        <taxon>Eukaryota</taxon>
        <taxon>Discoba</taxon>
        <taxon>Euglenozoa</taxon>
        <taxon>Kinetoplastea</taxon>
        <taxon>Metakinetoplastina</taxon>
        <taxon>Trypanosomatida</taxon>
        <taxon>Trypanosomatidae</taxon>
        <taxon>Trypanosoma</taxon>
        <taxon>Duttonella</taxon>
    </lineage>
</organism>
<gene>
    <name evidence="3" type="ORF">TVY486_1102530</name>
</gene>
<proteinExistence type="predicted"/>
<dbReference type="EMBL" id="HE573027">
    <property type="protein sequence ID" value="CCC52768.1"/>
    <property type="molecule type" value="Genomic_DNA"/>
</dbReference>
<keyword evidence="2" id="KW-0472">Membrane</keyword>
<accession>G0UAD5</accession>